<sequence length="112" mass="12014">MNAPRLNRALVLEAPMRGSDGAGGHVQGWTALGTLWAEVSLRTGRASHEAGVPTGRMAYKIVVRGAPVGAQERPVPGQRFRDGARIFSIEAVAERDPEGRYLSCFAQEEVGL</sequence>
<evidence type="ECO:0000313" key="2">
    <source>
        <dbReference type="Proteomes" id="UP001597474"/>
    </source>
</evidence>
<dbReference type="RefSeq" id="WP_386373911.1">
    <property type="nucleotide sequence ID" value="NZ_JBHUMP010000007.1"/>
</dbReference>
<dbReference type="Gene3D" id="2.40.10.270">
    <property type="entry name" value="Bacteriophage SPP1 head-tail adaptor protein"/>
    <property type="match status" value="1"/>
</dbReference>
<protein>
    <submittedName>
        <fullName evidence="1">Head-tail adaptor protein</fullName>
    </submittedName>
</protein>
<name>A0ABW5U1W5_9RHOB</name>
<keyword evidence="2" id="KW-1185">Reference proteome</keyword>
<dbReference type="Proteomes" id="UP001597474">
    <property type="component" value="Unassembled WGS sequence"/>
</dbReference>
<evidence type="ECO:0000313" key="1">
    <source>
        <dbReference type="EMBL" id="MFD2739877.1"/>
    </source>
</evidence>
<dbReference type="EMBL" id="JBHUMP010000007">
    <property type="protein sequence ID" value="MFD2739877.1"/>
    <property type="molecule type" value="Genomic_DNA"/>
</dbReference>
<dbReference type="Pfam" id="PF05521">
    <property type="entry name" value="Phage_HCP"/>
    <property type="match status" value="1"/>
</dbReference>
<organism evidence="1 2">
    <name type="scientific">Sulfitobacter aestuarii</name>
    <dbReference type="NCBI Taxonomy" id="2161676"/>
    <lineage>
        <taxon>Bacteria</taxon>
        <taxon>Pseudomonadati</taxon>
        <taxon>Pseudomonadota</taxon>
        <taxon>Alphaproteobacteria</taxon>
        <taxon>Rhodobacterales</taxon>
        <taxon>Roseobacteraceae</taxon>
        <taxon>Sulfitobacter</taxon>
    </lineage>
</organism>
<proteinExistence type="predicted"/>
<dbReference type="InterPro" id="IPR008767">
    <property type="entry name" value="Phage_SPP1_head-tail_adaptor"/>
</dbReference>
<accession>A0ABW5U1W5</accession>
<gene>
    <name evidence="1" type="ORF">ACFSUD_09880</name>
</gene>
<dbReference type="InterPro" id="IPR038666">
    <property type="entry name" value="SSP1_head-tail_sf"/>
</dbReference>
<comment type="caution">
    <text evidence="1">The sequence shown here is derived from an EMBL/GenBank/DDBJ whole genome shotgun (WGS) entry which is preliminary data.</text>
</comment>
<reference evidence="2" key="1">
    <citation type="journal article" date="2019" name="Int. J. Syst. Evol. Microbiol.">
        <title>The Global Catalogue of Microorganisms (GCM) 10K type strain sequencing project: providing services to taxonomists for standard genome sequencing and annotation.</title>
        <authorList>
            <consortium name="The Broad Institute Genomics Platform"/>
            <consortium name="The Broad Institute Genome Sequencing Center for Infectious Disease"/>
            <person name="Wu L."/>
            <person name="Ma J."/>
        </authorList>
    </citation>
    <scope>NUCLEOTIDE SEQUENCE [LARGE SCALE GENOMIC DNA]</scope>
    <source>
        <strain evidence="2">TISTR 2562</strain>
    </source>
</reference>